<feature type="chain" id="PRO_5031185219" evidence="1">
    <location>
        <begin position="21"/>
        <end position="181"/>
    </location>
</feature>
<name>A0A7X4K9W1_9BURK</name>
<keyword evidence="1" id="KW-0732">Signal</keyword>
<keyword evidence="4" id="KW-1185">Reference proteome</keyword>
<evidence type="ECO:0000313" key="3">
    <source>
        <dbReference type="EMBL" id="MYM65302.1"/>
    </source>
</evidence>
<dbReference type="NCBIfam" id="TIGR02595">
    <property type="entry name" value="PEP_CTERM"/>
    <property type="match status" value="1"/>
</dbReference>
<evidence type="ECO:0000259" key="2">
    <source>
        <dbReference type="Pfam" id="PF07589"/>
    </source>
</evidence>
<dbReference type="EMBL" id="WWCK01000001">
    <property type="protein sequence ID" value="MYM65302.1"/>
    <property type="molecule type" value="Genomic_DNA"/>
</dbReference>
<dbReference type="Pfam" id="PF07589">
    <property type="entry name" value="PEP-CTERM"/>
    <property type="match status" value="1"/>
</dbReference>
<dbReference type="Proteomes" id="UP000450012">
    <property type="component" value="Unassembled WGS sequence"/>
</dbReference>
<reference evidence="3 4" key="1">
    <citation type="submission" date="2019-12" db="EMBL/GenBank/DDBJ databases">
        <title>Novel species isolated from a subtropical stream in China.</title>
        <authorList>
            <person name="Lu H."/>
        </authorList>
    </citation>
    <scope>NUCLEOTIDE SEQUENCE [LARGE SCALE GENOMIC DNA]</scope>
    <source>
        <strain evidence="3 4">FT55W</strain>
    </source>
</reference>
<dbReference type="AlphaFoldDB" id="A0A7X4K9W1"/>
<evidence type="ECO:0000256" key="1">
    <source>
        <dbReference type="SAM" id="SignalP"/>
    </source>
</evidence>
<protein>
    <submittedName>
        <fullName evidence="3">PEP-CTERM sorting domain-containing protein</fullName>
    </submittedName>
</protein>
<gene>
    <name evidence="3" type="ORF">GTP45_00455</name>
</gene>
<organism evidence="3 4">
    <name type="scientific">Duganella rivi</name>
    <dbReference type="NCBI Taxonomy" id="2666083"/>
    <lineage>
        <taxon>Bacteria</taxon>
        <taxon>Pseudomonadati</taxon>
        <taxon>Pseudomonadota</taxon>
        <taxon>Betaproteobacteria</taxon>
        <taxon>Burkholderiales</taxon>
        <taxon>Oxalobacteraceae</taxon>
        <taxon>Telluria group</taxon>
        <taxon>Duganella</taxon>
    </lineage>
</organism>
<proteinExistence type="predicted"/>
<accession>A0A7X4K9W1</accession>
<sequence length="181" mass="19161">MKKYFAMFALAAGLSAGAQAATYDLTTYPGFTGGTYGDFTYDGKWVAFFDAPIISFYDVNVSTLTYDAGTLDFSSISLNGRPWDGYGSGMPPGVSPTLTLTFKGLDGGVLATKSVVLEDNDTFNSITASVHGVHSIDFSIPAAAQYFVRVASVSAVPEAETYAMMLAGLGLLAVVRRKRQA</sequence>
<dbReference type="InterPro" id="IPR013424">
    <property type="entry name" value="Ice-binding_C"/>
</dbReference>
<comment type="caution">
    <text evidence="3">The sequence shown here is derived from an EMBL/GenBank/DDBJ whole genome shotgun (WGS) entry which is preliminary data.</text>
</comment>
<feature type="domain" description="Ice-binding protein C-terminal" evidence="2">
    <location>
        <begin position="155"/>
        <end position="179"/>
    </location>
</feature>
<dbReference type="RefSeq" id="WP_161011929.1">
    <property type="nucleotide sequence ID" value="NZ_WWCK01000001.1"/>
</dbReference>
<evidence type="ECO:0000313" key="4">
    <source>
        <dbReference type="Proteomes" id="UP000450012"/>
    </source>
</evidence>
<feature type="signal peptide" evidence="1">
    <location>
        <begin position="1"/>
        <end position="20"/>
    </location>
</feature>